<proteinExistence type="predicted"/>
<reference evidence="2 3" key="1">
    <citation type="journal article" date="2009" name="PLoS ONE">
        <title>Salmonella paratyphi C: genetic divergence from Salmonella choleraesuis and pathogenic convergence with Salmonella typhi.</title>
        <authorList>
            <person name="Liu W.-Q."/>
            <person name="Feng Y."/>
            <person name="Wang Y."/>
            <person name="Zou Q.-H."/>
            <person name="Chen F."/>
            <person name="Guo J.-T."/>
            <person name="Peng Y.-H."/>
            <person name="Jin Y."/>
            <person name="Li Y.-G."/>
            <person name="Hu S.-N."/>
            <person name="Johnston R.N."/>
            <person name="Liu G.-R."/>
            <person name="Liu S.-L."/>
        </authorList>
    </citation>
    <scope>NUCLEOTIDE SEQUENCE [LARGE SCALE GENOMIC DNA]</scope>
    <source>
        <strain evidence="2 3">RKS4594</strain>
    </source>
</reference>
<dbReference type="AlphaFoldDB" id="C0Q7I5"/>
<dbReference type="Proteomes" id="UP000001599">
    <property type="component" value="Chromosome"/>
</dbReference>
<protein>
    <submittedName>
        <fullName evidence="2">Uncharacterized protein</fullName>
    </submittedName>
</protein>
<organism evidence="2 3">
    <name type="scientific">Salmonella paratyphi C (strain RKS4594)</name>
    <dbReference type="NCBI Taxonomy" id="476213"/>
    <lineage>
        <taxon>Bacteria</taxon>
        <taxon>Pseudomonadati</taxon>
        <taxon>Pseudomonadota</taxon>
        <taxon>Gammaproteobacteria</taxon>
        <taxon>Enterobacterales</taxon>
        <taxon>Enterobacteriaceae</taxon>
        <taxon>Salmonella</taxon>
    </lineage>
</organism>
<keyword evidence="1" id="KW-0472">Membrane</keyword>
<evidence type="ECO:0000313" key="2">
    <source>
        <dbReference type="EMBL" id="ACN48708.1"/>
    </source>
</evidence>
<keyword evidence="1" id="KW-1133">Transmembrane helix</keyword>
<sequence length="37" mass="4494">MILYLVMRIKRLFSRFIGFWGRLIYGGVSIIRRKGFE</sequence>
<accession>C0Q7I5</accession>
<keyword evidence="1" id="KW-0812">Transmembrane</keyword>
<dbReference type="KEGG" id="sei:SPC_4664"/>
<evidence type="ECO:0000313" key="3">
    <source>
        <dbReference type="Proteomes" id="UP000001599"/>
    </source>
</evidence>
<dbReference type="EMBL" id="CP000857">
    <property type="protein sequence ID" value="ACN48708.1"/>
    <property type="molecule type" value="Genomic_DNA"/>
</dbReference>
<evidence type="ECO:0000256" key="1">
    <source>
        <dbReference type="SAM" id="Phobius"/>
    </source>
</evidence>
<dbReference type="HOGENOM" id="CLU_3348488_0_0_6"/>
<feature type="transmembrane region" description="Helical" evidence="1">
    <location>
        <begin position="12"/>
        <end position="31"/>
    </location>
</feature>
<gene>
    <name evidence="2" type="ordered locus">SPC_4664</name>
</gene>
<name>C0Q7I5_SALPC</name>